<dbReference type="EMBL" id="JAWJWF010000001">
    <property type="protein sequence ID" value="KAK6640207.1"/>
    <property type="molecule type" value="Genomic_DNA"/>
</dbReference>
<gene>
    <name evidence="4" type="ORF">RUM44_011893</name>
</gene>
<dbReference type="PANTHER" id="PTHR24200">
    <property type="entry name" value="TOUCAN, ISOFORM A"/>
    <property type="match status" value="1"/>
</dbReference>
<name>A0ABR1BA43_POLSC</name>
<feature type="coiled-coil region" evidence="2">
    <location>
        <begin position="207"/>
        <end position="255"/>
    </location>
</feature>
<evidence type="ECO:0000313" key="5">
    <source>
        <dbReference type="Proteomes" id="UP001359485"/>
    </source>
</evidence>
<feature type="compositionally biased region" description="Polar residues" evidence="3">
    <location>
        <begin position="527"/>
        <end position="539"/>
    </location>
</feature>
<feature type="region of interest" description="Disordered" evidence="3">
    <location>
        <begin position="512"/>
        <end position="561"/>
    </location>
</feature>
<feature type="compositionally biased region" description="Low complexity" evidence="3">
    <location>
        <begin position="627"/>
        <end position="637"/>
    </location>
</feature>
<feature type="coiled-coil region" evidence="2">
    <location>
        <begin position="126"/>
        <end position="167"/>
    </location>
</feature>
<feature type="region of interest" description="Disordered" evidence="3">
    <location>
        <begin position="624"/>
        <end position="653"/>
    </location>
</feature>
<feature type="compositionally biased region" description="Basic and acidic residues" evidence="3">
    <location>
        <begin position="696"/>
        <end position="705"/>
    </location>
</feature>
<evidence type="ECO:0000256" key="2">
    <source>
        <dbReference type="SAM" id="Coils"/>
    </source>
</evidence>
<organism evidence="4 5">
    <name type="scientific">Polyplax serrata</name>
    <name type="common">Common mouse louse</name>
    <dbReference type="NCBI Taxonomy" id="468196"/>
    <lineage>
        <taxon>Eukaryota</taxon>
        <taxon>Metazoa</taxon>
        <taxon>Ecdysozoa</taxon>
        <taxon>Arthropoda</taxon>
        <taxon>Hexapoda</taxon>
        <taxon>Insecta</taxon>
        <taxon>Pterygota</taxon>
        <taxon>Neoptera</taxon>
        <taxon>Paraneoptera</taxon>
        <taxon>Psocodea</taxon>
        <taxon>Troctomorpha</taxon>
        <taxon>Phthiraptera</taxon>
        <taxon>Anoplura</taxon>
        <taxon>Polyplacidae</taxon>
        <taxon>Polyplax</taxon>
    </lineage>
</organism>
<feature type="region of interest" description="Disordered" evidence="3">
    <location>
        <begin position="696"/>
        <end position="723"/>
    </location>
</feature>
<evidence type="ECO:0000256" key="1">
    <source>
        <dbReference type="ARBA" id="ARBA00023054"/>
    </source>
</evidence>
<keyword evidence="1 2" id="KW-0175">Coiled coil</keyword>
<reference evidence="4 5" key="1">
    <citation type="submission" date="2023-09" db="EMBL/GenBank/DDBJ databases">
        <title>Genomes of two closely related lineages of the louse Polyplax serrata with different host specificities.</title>
        <authorList>
            <person name="Martinu J."/>
            <person name="Tarabai H."/>
            <person name="Stefka J."/>
            <person name="Hypsa V."/>
        </authorList>
    </citation>
    <scope>NUCLEOTIDE SEQUENCE [LARGE SCALE GENOMIC DNA]</scope>
    <source>
        <strain evidence="4">98ZLc_SE</strain>
    </source>
</reference>
<dbReference type="PANTHER" id="PTHR24200:SF11">
    <property type="entry name" value="TOUCAN, ISOFORM A"/>
    <property type="match status" value="1"/>
</dbReference>
<dbReference type="Proteomes" id="UP001359485">
    <property type="component" value="Unassembled WGS sequence"/>
</dbReference>
<feature type="coiled-coil region" evidence="2">
    <location>
        <begin position="334"/>
        <end position="441"/>
    </location>
</feature>
<comment type="caution">
    <text evidence="4">The sequence shown here is derived from an EMBL/GenBank/DDBJ whole genome shotgun (WGS) entry which is preliminary data.</text>
</comment>
<evidence type="ECO:0000313" key="4">
    <source>
        <dbReference type="EMBL" id="KAK6640207.1"/>
    </source>
</evidence>
<evidence type="ECO:0000256" key="3">
    <source>
        <dbReference type="SAM" id="MobiDB-lite"/>
    </source>
</evidence>
<accession>A0ABR1BA43</accession>
<proteinExistence type="predicted"/>
<sequence>MGRNKMTTSFCLVTHSNHNGVVSKSGSAVIINNNTSQNNNNNNNNHHNVKTANSYQNNKTLKGTTRVSNPVQMKNGSLLAAAKEANKALLRQLKHNVRAFESLAILFSYCANDLDAFSTPQLKQQLETERGKFVQAQSDIEELQSKLIRIREELNDKELIITELSNDKVSLVEESGNFRKLVEELQNKLKIVTEQKCEAETELLKECENIRCLKRELSNRTDKYENEKENLSGCLTEAKRENGILKSANREIREEYNKCLLENQRLVEVISRRQNEKVDKENWDGEEISRTRQKVPERSPERFPITPAASEKSFWNQANNSPIPVNPKCLESEVESLRQVLALKTDEVTELRRQELSLRENADRVPKLLSTITMLEGKVEDLQSQLSSQTETVRDLFKSNEHLEDELKSASIQRTRLTQKNEELQYKLKQYAEAMKQLATQNLSEKTIKPEISPIKANYKKSEGGLEECITPHMKAVVEKSDSVSYMLEMMEDSSEIVTNIIKRAESLRSTNRDQVLGKKRRPKVSSVGSNETTSTKRNLSVEDDFRPGIMSTPNLSPNEYETERHRHHHQNATSLSRQHSYNINKAVKLSQEDFATDSIDLGSEDCEIIEITKCFYKTDKNGEMVTSTSSSSSSSSNGSHFDIESDVFSNSEDREANIQEVEEYGAEPRENGHSVIRTYRRETENLKPVLPVYKDLDGSEEARTRSNGSTQNGGSESFVKIPKISGGEAMVGLSSDEEDIEKLNRICNE</sequence>
<feature type="compositionally biased region" description="Polar residues" evidence="3">
    <location>
        <begin position="706"/>
        <end position="716"/>
    </location>
</feature>
<keyword evidence="5" id="KW-1185">Reference proteome</keyword>
<protein>
    <submittedName>
        <fullName evidence="4">Uncharacterized protein</fullName>
    </submittedName>
</protein>
<dbReference type="InterPro" id="IPR051293">
    <property type="entry name" value="MTUS1/CCDC69"/>
</dbReference>